<dbReference type="PANTHER" id="PTHR48229:SF2">
    <property type="entry name" value="CAIB_BAIF FAMILY PROTEIN"/>
    <property type="match status" value="1"/>
</dbReference>
<dbReference type="GeneID" id="19149620"/>
<comment type="similarity">
    <text evidence="1">Belongs to the CoA-transferase III family.</text>
</comment>
<reference evidence="2 3" key="1">
    <citation type="journal article" date="2013" name="PLoS Genet.">
        <title>Comparative genome structure, secondary metabolite, and effector coding capacity across Cochliobolus pathogens.</title>
        <authorList>
            <person name="Condon B.J."/>
            <person name="Leng Y."/>
            <person name="Wu D."/>
            <person name="Bushley K.E."/>
            <person name="Ohm R.A."/>
            <person name="Otillar R."/>
            <person name="Martin J."/>
            <person name="Schackwitz W."/>
            <person name="Grimwood J."/>
            <person name="MohdZainudin N."/>
            <person name="Xue C."/>
            <person name="Wang R."/>
            <person name="Manning V.A."/>
            <person name="Dhillon B."/>
            <person name="Tu Z.J."/>
            <person name="Steffenson B.J."/>
            <person name="Salamov A."/>
            <person name="Sun H."/>
            <person name="Lowry S."/>
            <person name="LaButti K."/>
            <person name="Han J."/>
            <person name="Copeland A."/>
            <person name="Lindquist E."/>
            <person name="Barry K."/>
            <person name="Schmutz J."/>
            <person name="Baker S.E."/>
            <person name="Ciuffetti L.M."/>
            <person name="Grigoriev I.V."/>
            <person name="Zhong S."/>
            <person name="Turgeon B.G."/>
        </authorList>
    </citation>
    <scope>NUCLEOTIDE SEQUENCE [LARGE SCALE GENOMIC DNA]</scope>
    <source>
        <strain evidence="2 3">26-R-13</strain>
    </source>
</reference>
<dbReference type="InterPro" id="IPR052985">
    <property type="entry name" value="CoA-trans_III_biosynth/detox"/>
</dbReference>
<dbReference type="EMBL" id="KI964986">
    <property type="protein sequence ID" value="EUC27177.1"/>
    <property type="molecule type" value="Genomic_DNA"/>
</dbReference>
<dbReference type="SUPFAM" id="SSF89796">
    <property type="entry name" value="CoA-transferase family III (CaiB/BaiF)"/>
    <property type="match status" value="2"/>
</dbReference>
<organism evidence="2 3">
    <name type="scientific">Cochliobolus carbonum (strain 26-R-13)</name>
    <name type="common">Maize leaf spot fungus</name>
    <name type="synonym">Bipolaris zeicola</name>
    <dbReference type="NCBI Taxonomy" id="930089"/>
    <lineage>
        <taxon>Eukaryota</taxon>
        <taxon>Fungi</taxon>
        <taxon>Dikarya</taxon>
        <taxon>Ascomycota</taxon>
        <taxon>Pezizomycotina</taxon>
        <taxon>Dothideomycetes</taxon>
        <taxon>Pleosporomycetidae</taxon>
        <taxon>Pleosporales</taxon>
        <taxon>Pleosporineae</taxon>
        <taxon>Pleosporaceae</taxon>
        <taxon>Bipolaris</taxon>
    </lineage>
</organism>
<dbReference type="Proteomes" id="UP000053841">
    <property type="component" value="Unassembled WGS sequence"/>
</dbReference>
<proteinExistence type="inferred from homology"/>
<dbReference type="Pfam" id="PF02515">
    <property type="entry name" value="CoA_transf_3"/>
    <property type="match status" value="1"/>
</dbReference>
<sequence>MATIDTYSTRDESLRLLHQGITQNPLQTTLPSEIQQCAAIVKYVGSRLPSIAVNCSLLVSAEPREGFQVNPTPVRELNAKYAELFPPQDIHSMASSLYRRAATNIYKTSDDQFIHGHGSLNPGPTIAALGMPEDLPEITVLPESYKPYMGICSERTATGLEVLLNEDAKQACTIVRKRGDFLMSEHGRANTNTALDTSLRRPLAGLKVVDLTRVIAGPSISRGLAELGASVMRVVAPHLPYFTGMHPYLNWGKWNAFLDLRKAEDYDRLRRLMEDSDVVVDGYRPGRSEKYGFGMEKVMEMCRSRARGIIYARENSYPISDANTGISFGFGRAMGLNEPCTPVWPNSDHCYHNSWLADICGEYPKPVWEDVWTRNGRHVFRHYEIMNVTVPAYLGMIKRHSYDVLFLPEFFERRLSKALNIEVQVVKLVVQYPTGSIELDYNVGTRGNGVDWPTWPEDLSTDIVEEPVYY</sequence>
<dbReference type="InterPro" id="IPR003673">
    <property type="entry name" value="CoA-Trfase_fam_III"/>
</dbReference>
<evidence type="ECO:0000313" key="3">
    <source>
        <dbReference type="Proteomes" id="UP000053841"/>
    </source>
</evidence>
<dbReference type="KEGG" id="bze:COCCADRAFT_42011"/>
<accession>W6XJA2</accession>
<name>W6XJA2_COCC2</name>
<dbReference type="eggNOG" id="KOG3957">
    <property type="taxonomic scope" value="Eukaryota"/>
</dbReference>
<evidence type="ECO:0000256" key="1">
    <source>
        <dbReference type="ARBA" id="ARBA00008383"/>
    </source>
</evidence>
<dbReference type="InterPro" id="IPR023606">
    <property type="entry name" value="CoA-Trfase_III_dom_1_sf"/>
</dbReference>
<dbReference type="GO" id="GO:0003824">
    <property type="term" value="F:catalytic activity"/>
    <property type="evidence" value="ECO:0007669"/>
    <property type="project" value="InterPro"/>
</dbReference>
<dbReference type="PANTHER" id="PTHR48229">
    <property type="entry name" value="CAIB/BAIF FAMILY ENZYME (AFU_ORTHOLOGUE AFUA_1G05360)-RELATED"/>
    <property type="match status" value="1"/>
</dbReference>
<dbReference type="HOGENOM" id="CLU_021588_1_0_1"/>
<dbReference type="RefSeq" id="XP_007718516.1">
    <property type="nucleotide sequence ID" value="XM_007720326.1"/>
</dbReference>
<gene>
    <name evidence="2" type="ORF">COCCADRAFT_42011</name>
</gene>
<keyword evidence="3" id="KW-1185">Reference proteome</keyword>
<protein>
    <submittedName>
        <fullName evidence="2">Uncharacterized protein</fullName>
    </submittedName>
</protein>
<evidence type="ECO:0000313" key="2">
    <source>
        <dbReference type="EMBL" id="EUC27177.1"/>
    </source>
</evidence>
<dbReference type="OrthoDB" id="2308815at2759"/>
<dbReference type="AlphaFoldDB" id="W6XJA2"/>
<dbReference type="Gene3D" id="3.40.50.10540">
    <property type="entry name" value="Crotonobetainyl-coa:carnitine coa-transferase, domain 1"/>
    <property type="match status" value="1"/>
</dbReference>